<dbReference type="OrthoDB" id="3240626at2"/>
<accession>A0A086ZN18</accession>
<evidence type="ECO:0000313" key="4">
    <source>
        <dbReference type="EMBL" id="KFI47918.1"/>
    </source>
</evidence>
<sequence length="694" mass="74367">MTGNAKVWRAPLAGLASVAMIATMGVTAFSASAATASVTLDAGTYGDFGNNKTSVTVEDANGNGTLEEIYAAANQPKNTGARHFTGWYTTKDGTAGEAVDPASKDLAGKTLYAHYTTNGAVTFNVLSNNASVMTWPVLSNSTTGKTWLASGDKLAAWQVPTDANTTDGDDWGWYTDVYGGTKATPAGATAGSEFFLFSAPAKPVLVSYDKTTASSDSFATELKEYRAERADDVTAPQGYVFGTKAADWKVQYTAGGSLKTVSIAQYNKDGAPEGVTAVKLVASAGTSDVVTATFAEYKNKGDNSANKVMYLLKGSSVNDSKRFKAPSDNDDFAFNGWTYVGTDGKAVKATLNEKLRDDLAYTAQWTSKTKEYTLTFDPYYDGSPAPTSVKVKEGTKYGDIDAPTPTRAGYVFDGWYIGNTKLVSYDSEETAGVFDPSTTKVTANTTFTAKWLTNDQATAKDYAKTAAKVLVKGFNGAKKNDVRFTAASLAEYKKVVDDIDTTKTDPANAAYDTKYTAEAQKTLAAAQKKLVQKANTKVYRAYNPNNGDHLLTVNEAEHNAVVKLGWKAEGVGFKAALNPISWSGSTEAAAYQSVFGTKVYRVYNPNNGEHLLTSSKGEAEALAKIGWNLDDDENKNGVLDADEYQFLAPQGATKTVYRVYNKNSGFHHYTTNKAEANNLVKLGWSLDSVKFKAE</sequence>
<proteinExistence type="predicted"/>
<dbReference type="InterPro" id="IPR013378">
    <property type="entry name" value="InlB-like_B-rpt"/>
</dbReference>
<dbReference type="eggNOG" id="COG3757">
    <property type="taxonomic scope" value="Bacteria"/>
</dbReference>
<dbReference type="PROSITE" id="PS00018">
    <property type="entry name" value="EF_HAND_1"/>
    <property type="match status" value="1"/>
</dbReference>
<keyword evidence="5" id="KW-1185">Reference proteome</keyword>
<dbReference type="InterPro" id="IPR018247">
    <property type="entry name" value="EF_Hand_1_Ca_BS"/>
</dbReference>
<dbReference type="Pfam" id="PF09479">
    <property type="entry name" value="Flg_new"/>
    <property type="match status" value="1"/>
</dbReference>
<dbReference type="Gene3D" id="2.60.40.4270">
    <property type="entry name" value="Listeria-Bacteroides repeat domain"/>
    <property type="match status" value="1"/>
</dbReference>
<dbReference type="InterPro" id="IPR042229">
    <property type="entry name" value="Listeria/Bacterioides_rpt_sf"/>
</dbReference>
<dbReference type="InterPro" id="IPR043708">
    <property type="entry name" value="DUF5648"/>
</dbReference>
<feature type="domain" description="DUF5648" evidence="3">
    <location>
        <begin position="599"/>
        <end position="693"/>
    </location>
</feature>
<name>A0A086ZN18_9BIFI</name>
<reference evidence="4 5" key="1">
    <citation type="submission" date="2014-03" db="EMBL/GenBank/DDBJ databases">
        <title>Genomics of Bifidobacteria.</title>
        <authorList>
            <person name="Ventura M."/>
            <person name="Milani C."/>
            <person name="Lugli G.A."/>
        </authorList>
    </citation>
    <scope>NUCLEOTIDE SEQUENCE [LARGE SCALE GENOMIC DNA]</scope>
    <source>
        <strain evidence="4 5">DSM 23969</strain>
    </source>
</reference>
<protein>
    <submittedName>
        <fullName evidence="4">Prophage pi3 protein 01</fullName>
    </submittedName>
</protein>
<organism evidence="4 5">
    <name type="scientific">Bifidobacterium biavatii DSM 23969</name>
    <dbReference type="NCBI Taxonomy" id="1437608"/>
    <lineage>
        <taxon>Bacteria</taxon>
        <taxon>Bacillati</taxon>
        <taxon>Actinomycetota</taxon>
        <taxon>Actinomycetes</taxon>
        <taxon>Bifidobacteriales</taxon>
        <taxon>Bifidobacteriaceae</taxon>
        <taxon>Bifidobacterium</taxon>
    </lineage>
</organism>
<dbReference type="Proteomes" id="UP000029108">
    <property type="component" value="Unassembled WGS sequence"/>
</dbReference>
<comment type="subcellular location">
    <subcellularLocation>
        <location evidence="1">Cell envelope</location>
    </subcellularLocation>
</comment>
<dbReference type="STRING" id="1437608.GCA_000771645_00762"/>
<dbReference type="RefSeq" id="WP_051923962.1">
    <property type="nucleotide sequence ID" value="NZ_JDUU01000016.1"/>
</dbReference>
<dbReference type="EMBL" id="JGYN01000030">
    <property type="protein sequence ID" value="KFI47918.1"/>
    <property type="molecule type" value="Genomic_DNA"/>
</dbReference>
<gene>
    <name evidence="4" type="ORF">BBIA_0050</name>
</gene>
<feature type="signal peptide" evidence="2">
    <location>
        <begin position="1"/>
        <end position="33"/>
    </location>
</feature>
<feature type="domain" description="DUF5648" evidence="3">
    <location>
        <begin position="501"/>
        <end position="575"/>
    </location>
</feature>
<evidence type="ECO:0000259" key="3">
    <source>
        <dbReference type="Pfam" id="PF18885"/>
    </source>
</evidence>
<evidence type="ECO:0000313" key="5">
    <source>
        <dbReference type="Proteomes" id="UP000029108"/>
    </source>
</evidence>
<dbReference type="GO" id="GO:0030313">
    <property type="term" value="C:cell envelope"/>
    <property type="evidence" value="ECO:0007669"/>
    <property type="project" value="UniProtKB-SubCell"/>
</dbReference>
<feature type="chain" id="PRO_5001818022" evidence="2">
    <location>
        <begin position="34"/>
        <end position="694"/>
    </location>
</feature>
<dbReference type="NCBIfam" id="TIGR02543">
    <property type="entry name" value="List_Bact_rpt"/>
    <property type="match status" value="1"/>
</dbReference>
<dbReference type="AlphaFoldDB" id="A0A086ZN18"/>
<dbReference type="Pfam" id="PF18885">
    <property type="entry name" value="DUF5648"/>
    <property type="match status" value="2"/>
</dbReference>
<keyword evidence="2" id="KW-0732">Signal</keyword>
<evidence type="ECO:0000256" key="1">
    <source>
        <dbReference type="ARBA" id="ARBA00004196"/>
    </source>
</evidence>
<comment type="caution">
    <text evidence="4">The sequence shown here is derived from an EMBL/GenBank/DDBJ whole genome shotgun (WGS) entry which is preliminary data.</text>
</comment>
<evidence type="ECO:0000256" key="2">
    <source>
        <dbReference type="SAM" id="SignalP"/>
    </source>
</evidence>